<organism evidence="1">
    <name type="scientific">Pseudomonas fluorescens (strain SBW25)</name>
    <dbReference type="NCBI Taxonomy" id="216595"/>
    <lineage>
        <taxon>Bacteria</taxon>
        <taxon>Pseudomonadati</taxon>
        <taxon>Pseudomonadota</taxon>
        <taxon>Gammaproteobacteria</taxon>
        <taxon>Pseudomonadales</taxon>
        <taxon>Pseudomonadaceae</taxon>
        <taxon>Pseudomonas</taxon>
    </lineage>
</organism>
<dbReference type="EMBL" id="LN713926">
    <property type="protein sequence ID" value="CEK41965.1"/>
    <property type="molecule type" value="Genomic_DNA"/>
</dbReference>
<protein>
    <submittedName>
        <fullName evidence="1">Uncharacterized protein</fullName>
    </submittedName>
</protein>
<geneLocation type="plasmid" evidence="1">
    <name>pQBR57</name>
</geneLocation>
<proteinExistence type="predicted"/>
<keyword evidence="1" id="KW-0614">Plasmid</keyword>
<reference evidence="1" key="2">
    <citation type="submission" date="2015-06" db="EMBL/GenBank/DDBJ databases">
        <title>Environmentally co-occuring mercury resistance plasmids are genetically and phenotypically diverse and confer variable context-dependent fitness effects.</title>
        <authorList>
            <person name="Hall J.P.J."/>
            <person name="Harrison E."/>
            <person name="Lilley A.K."/>
            <person name="Paterson S."/>
            <person name="Spiers A.J."/>
            <person name="Brockhurst M.A."/>
        </authorList>
    </citation>
    <scope>NUCLEOTIDE SEQUENCE [LARGE SCALE GENOMIC DNA]</scope>
    <source>
        <strain evidence="1">SBW25</strain>
        <plasmid evidence="1">pQBR57</plasmid>
    </source>
</reference>
<gene>
    <name evidence="1" type="ORF">PQBR57_0012</name>
</gene>
<accession>A0A0G4E3Z3</accession>
<sequence length="147" mass="16648">MNRPNYPALSTCKVVFARCLENLKVSEGCVVFNAHRPLLGAALSCSDWCHGRIYSEVNLSDAFADKFIQMNNELDARLVVQVTNDEVVEMLLMGNKYRERYQERSFEEQLEMLLPNVHKIQSLPYVEAMALLDKAQASLTADRCCAA</sequence>
<dbReference type="RefSeq" id="WP_192963190.1">
    <property type="nucleotide sequence ID" value="NZ_LN713926.1"/>
</dbReference>
<reference evidence="1" key="1">
    <citation type="submission" date="2014-12" db="EMBL/GenBank/DDBJ databases">
        <authorList>
            <person name="Hall J."/>
        </authorList>
    </citation>
    <scope>NUCLEOTIDE SEQUENCE [LARGE SCALE GENOMIC DNA]</scope>
    <source>
        <strain evidence="1">SBW25</strain>
        <plasmid evidence="1">pQBR57</plasmid>
    </source>
</reference>
<name>A0A0G4E3Z3_PSEFS</name>
<dbReference type="AlphaFoldDB" id="A0A0G4E3Z3"/>
<evidence type="ECO:0000313" key="1">
    <source>
        <dbReference type="EMBL" id="CEK41965.1"/>
    </source>
</evidence>